<evidence type="ECO:0000256" key="1">
    <source>
        <dbReference type="SAM" id="MobiDB-lite"/>
    </source>
</evidence>
<feature type="transmembrane region" description="Helical" evidence="2">
    <location>
        <begin position="147"/>
        <end position="172"/>
    </location>
</feature>
<sequence>MLSTLFPNVQTSTGLRQFQLLILGLVVIYSLLHLSLYLDGVVHHAYFATDIGSFLHYGFVPATHDLRPVQRLRRRFFILTAIASMWILQPMQLLAIDDSYTLFDSREKLTNYVSKVLAQNQLRTGVELDIAVGDDLALKHYSQSLAAAMQCLNGLCFIIASMTMVEAVSFWYRYRKLVNQEEDASATSPTEKLEDKTEKKKSSKKNK</sequence>
<keyword evidence="2" id="KW-1133">Transmembrane helix</keyword>
<organism evidence="3 4">
    <name type="scientific">Mortierella polycephala</name>
    <dbReference type="NCBI Taxonomy" id="41804"/>
    <lineage>
        <taxon>Eukaryota</taxon>
        <taxon>Fungi</taxon>
        <taxon>Fungi incertae sedis</taxon>
        <taxon>Mucoromycota</taxon>
        <taxon>Mortierellomycotina</taxon>
        <taxon>Mortierellomycetes</taxon>
        <taxon>Mortierellales</taxon>
        <taxon>Mortierellaceae</taxon>
        <taxon>Mortierella</taxon>
    </lineage>
</organism>
<dbReference type="EMBL" id="JAAAJA010000575">
    <property type="protein sequence ID" value="KAG0251695.1"/>
    <property type="molecule type" value="Genomic_DNA"/>
</dbReference>
<accession>A0A9P6TXQ1</accession>
<feature type="transmembrane region" description="Helical" evidence="2">
    <location>
        <begin position="76"/>
        <end position="96"/>
    </location>
</feature>
<keyword evidence="2" id="KW-0812">Transmembrane</keyword>
<evidence type="ECO:0000256" key="2">
    <source>
        <dbReference type="SAM" id="Phobius"/>
    </source>
</evidence>
<protein>
    <submittedName>
        <fullName evidence="3">Uncharacterized protein</fullName>
    </submittedName>
</protein>
<evidence type="ECO:0000313" key="4">
    <source>
        <dbReference type="Proteomes" id="UP000726737"/>
    </source>
</evidence>
<evidence type="ECO:0000313" key="3">
    <source>
        <dbReference type="EMBL" id="KAG0251695.1"/>
    </source>
</evidence>
<feature type="compositionally biased region" description="Basic and acidic residues" evidence="1">
    <location>
        <begin position="191"/>
        <end position="200"/>
    </location>
</feature>
<gene>
    <name evidence="3" type="ORF">BG011_007447</name>
</gene>
<feature type="region of interest" description="Disordered" evidence="1">
    <location>
        <begin position="181"/>
        <end position="207"/>
    </location>
</feature>
<keyword evidence="2" id="KW-0472">Membrane</keyword>
<dbReference type="AlphaFoldDB" id="A0A9P6TXQ1"/>
<proteinExistence type="predicted"/>
<dbReference type="OrthoDB" id="2387116at2759"/>
<dbReference type="Proteomes" id="UP000726737">
    <property type="component" value="Unassembled WGS sequence"/>
</dbReference>
<feature type="transmembrane region" description="Helical" evidence="2">
    <location>
        <begin position="20"/>
        <end position="38"/>
    </location>
</feature>
<keyword evidence="4" id="KW-1185">Reference proteome</keyword>
<reference evidence="3" key="1">
    <citation type="journal article" date="2020" name="Fungal Divers.">
        <title>Resolving the Mortierellaceae phylogeny through synthesis of multi-gene phylogenetics and phylogenomics.</title>
        <authorList>
            <person name="Vandepol N."/>
            <person name="Liber J."/>
            <person name="Desiro A."/>
            <person name="Na H."/>
            <person name="Kennedy M."/>
            <person name="Barry K."/>
            <person name="Grigoriev I.V."/>
            <person name="Miller A.N."/>
            <person name="O'Donnell K."/>
            <person name="Stajich J.E."/>
            <person name="Bonito G."/>
        </authorList>
    </citation>
    <scope>NUCLEOTIDE SEQUENCE</scope>
    <source>
        <strain evidence="3">KOD948</strain>
    </source>
</reference>
<comment type="caution">
    <text evidence="3">The sequence shown here is derived from an EMBL/GenBank/DDBJ whole genome shotgun (WGS) entry which is preliminary data.</text>
</comment>
<name>A0A9P6TXQ1_9FUNG</name>